<protein>
    <submittedName>
        <fullName evidence="1">Uncharacterized protein</fullName>
    </submittedName>
</protein>
<evidence type="ECO:0000313" key="1">
    <source>
        <dbReference type="EMBL" id="KAA1052488.1"/>
    </source>
</evidence>
<gene>
    <name evidence="1" type="ORF">FH063_004265</name>
</gene>
<accession>A0A5B0KM59</accession>
<dbReference type="AlphaFoldDB" id="A0A5B0KM59"/>
<dbReference type="EMBL" id="VEWN01000027">
    <property type="protein sequence ID" value="KAA1052488.1"/>
    <property type="molecule type" value="Genomic_DNA"/>
</dbReference>
<comment type="caution">
    <text evidence="1">The sequence shown here is derived from an EMBL/GenBank/DDBJ whole genome shotgun (WGS) entry which is preliminary data.</text>
</comment>
<sequence>MTECEAHEYPLDAGNPAIVEEVRQELASEVGEHEAATLVHQAMDRALQDCPGCAAAQRD</sequence>
<organism evidence="1 2">
    <name type="scientific">Azospirillum argentinense</name>
    <dbReference type="NCBI Taxonomy" id="2970906"/>
    <lineage>
        <taxon>Bacteria</taxon>
        <taxon>Pseudomonadati</taxon>
        <taxon>Pseudomonadota</taxon>
        <taxon>Alphaproteobacteria</taxon>
        <taxon>Rhodospirillales</taxon>
        <taxon>Azospirillaceae</taxon>
        <taxon>Azospirillum</taxon>
    </lineage>
</organism>
<proteinExistence type="predicted"/>
<dbReference type="Proteomes" id="UP000325333">
    <property type="component" value="Unassembled WGS sequence"/>
</dbReference>
<reference evidence="1 2" key="1">
    <citation type="submission" date="2019-07" db="EMBL/GenBank/DDBJ databases">
        <title>Genome sequencing of the stress-tolerant strain Azospirillum brasilense Az19.</title>
        <authorList>
            <person name="Maroniche G.A."/>
            <person name="Garcia J.E."/>
            <person name="Pagnussat L."/>
            <person name="Amenta M."/>
            <person name="Creus C.M."/>
        </authorList>
    </citation>
    <scope>NUCLEOTIDE SEQUENCE [LARGE SCALE GENOMIC DNA]</scope>
    <source>
        <strain evidence="1 2">Az19</strain>
    </source>
</reference>
<evidence type="ECO:0000313" key="2">
    <source>
        <dbReference type="Proteomes" id="UP000325333"/>
    </source>
</evidence>
<name>A0A5B0KM59_9PROT</name>